<protein>
    <submittedName>
        <fullName evidence="1">Uncharacterized protein</fullName>
    </submittedName>
</protein>
<name>A0A3Q3XQ16_MOLML</name>
<keyword evidence="2" id="KW-1185">Reference proteome</keyword>
<evidence type="ECO:0000313" key="2">
    <source>
        <dbReference type="Proteomes" id="UP000261620"/>
    </source>
</evidence>
<accession>A0A3Q3XQ16</accession>
<organism evidence="1 2">
    <name type="scientific">Mola mola</name>
    <name type="common">Ocean sunfish</name>
    <name type="synonym">Tetraodon mola</name>
    <dbReference type="NCBI Taxonomy" id="94237"/>
    <lineage>
        <taxon>Eukaryota</taxon>
        <taxon>Metazoa</taxon>
        <taxon>Chordata</taxon>
        <taxon>Craniata</taxon>
        <taxon>Vertebrata</taxon>
        <taxon>Euteleostomi</taxon>
        <taxon>Actinopterygii</taxon>
        <taxon>Neopterygii</taxon>
        <taxon>Teleostei</taxon>
        <taxon>Neoteleostei</taxon>
        <taxon>Acanthomorphata</taxon>
        <taxon>Eupercaria</taxon>
        <taxon>Tetraodontiformes</taxon>
        <taxon>Molidae</taxon>
        <taxon>Mola</taxon>
    </lineage>
</organism>
<reference evidence="1" key="1">
    <citation type="submission" date="2025-08" db="UniProtKB">
        <authorList>
            <consortium name="Ensembl"/>
        </authorList>
    </citation>
    <scope>IDENTIFICATION</scope>
</reference>
<reference evidence="1" key="2">
    <citation type="submission" date="2025-09" db="UniProtKB">
        <authorList>
            <consortium name="Ensembl"/>
        </authorList>
    </citation>
    <scope>IDENTIFICATION</scope>
</reference>
<proteinExistence type="predicted"/>
<evidence type="ECO:0000313" key="1">
    <source>
        <dbReference type="Ensembl" id="ENSMMOP00000027211.1"/>
    </source>
</evidence>
<sequence length="109" mass="11864">TALTTVPLRQLPMCSPTVGNISRFVLEGGNNLEGKTFQKSQQGNRTKTLSCSEPSLESDFYLSLPEDIRSVKWKVAGGHERGAAAGTVLPDWRSQSDDRNPYGHLCEGA</sequence>
<dbReference type="Proteomes" id="UP000261620">
    <property type="component" value="Unplaced"/>
</dbReference>
<dbReference type="AlphaFoldDB" id="A0A3Q3XQ16"/>
<dbReference type="Ensembl" id="ENSMMOT00000027674.1">
    <property type="protein sequence ID" value="ENSMMOP00000027211.1"/>
    <property type="gene ID" value="ENSMMOG00000020576.1"/>
</dbReference>